<gene>
    <name evidence="3" type="ORF">Amon01_000385300</name>
</gene>
<dbReference type="AlphaFoldDB" id="A0A9W6YZ44"/>
<evidence type="ECO:0000313" key="4">
    <source>
        <dbReference type="Proteomes" id="UP001165063"/>
    </source>
</evidence>
<dbReference type="SUPFAM" id="SSF53927">
    <property type="entry name" value="Cytidine deaminase-like"/>
    <property type="match status" value="1"/>
</dbReference>
<dbReference type="GO" id="GO:0005737">
    <property type="term" value="C:cytoplasm"/>
    <property type="evidence" value="ECO:0007669"/>
    <property type="project" value="TreeGrafter"/>
</dbReference>
<dbReference type="Pfam" id="PF00383">
    <property type="entry name" value="dCMP_cyt_deam_1"/>
    <property type="match status" value="1"/>
</dbReference>
<dbReference type="OrthoDB" id="1701769at2759"/>
<reference evidence="3" key="1">
    <citation type="submission" date="2023-04" db="EMBL/GenBank/DDBJ databases">
        <title>Ambrosiozyma monospora NBRC 1965.</title>
        <authorList>
            <person name="Ichikawa N."/>
            <person name="Sato H."/>
            <person name="Tonouchi N."/>
        </authorList>
    </citation>
    <scope>NUCLEOTIDE SEQUENCE</scope>
    <source>
        <strain evidence="3">NBRC 1965</strain>
    </source>
</reference>
<dbReference type="PANTHER" id="PTHR11079:SF149">
    <property type="entry name" value="TRNA-SPECIFIC ADENOSINE DEAMINASE 2"/>
    <property type="match status" value="1"/>
</dbReference>
<keyword evidence="1" id="KW-0378">Hydrolase</keyword>
<proteinExistence type="predicted"/>
<dbReference type="Proteomes" id="UP001165063">
    <property type="component" value="Unassembled WGS sequence"/>
</dbReference>
<dbReference type="Gene3D" id="3.40.140.10">
    <property type="entry name" value="Cytidine Deaminase, domain 2"/>
    <property type="match status" value="1"/>
</dbReference>
<sequence length="242" mass="28263">MVQDVSKHYHYMQEAVNVAESALKEREVPVACIYVHPTHGIIARAFNQTNVTLNGTRHAEFEAFRQIREKFQENWQDILIETDLYVTVEPCIMCASLLRQIGIKRVFFGCANERFGGNGSVINVNRDYPRFTKDYDKERISKGYCVYPGFLAKDAIMLLRRFYLLENEKSPTTIGKKQRKLEENEFPKLNYSEYLSVGEFVDMFGYEFEHVYNNNDFLQFDQDGQLLNEHPTGDSKRPKKAE</sequence>
<comment type="caution">
    <text evidence="3">The sequence shown here is derived from an EMBL/GenBank/DDBJ whole genome shotgun (WGS) entry which is preliminary data.</text>
</comment>
<dbReference type="GO" id="GO:0005634">
    <property type="term" value="C:nucleus"/>
    <property type="evidence" value="ECO:0007669"/>
    <property type="project" value="TreeGrafter"/>
</dbReference>
<accession>A0A9W6YZ44</accession>
<dbReference type="PROSITE" id="PS51747">
    <property type="entry name" value="CYT_DCMP_DEAMINASES_2"/>
    <property type="match status" value="1"/>
</dbReference>
<dbReference type="CDD" id="cd01285">
    <property type="entry name" value="nucleoside_deaminase"/>
    <property type="match status" value="1"/>
</dbReference>
<dbReference type="EMBL" id="BSXU01001727">
    <property type="protein sequence ID" value="GMG30399.1"/>
    <property type="molecule type" value="Genomic_DNA"/>
</dbReference>
<name>A0A9W6YZ44_AMBMO</name>
<feature type="domain" description="CMP/dCMP-type deaminase" evidence="2">
    <location>
        <begin position="6"/>
        <end position="120"/>
    </location>
</feature>
<protein>
    <submittedName>
        <fullName evidence="3">Unnamed protein product</fullName>
    </submittedName>
</protein>
<evidence type="ECO:0000256" key="1">
    <source>
        <dbReference type="ARBA" id="ARBA00022801"/>
    </source>
</evidence>
<dbReference type="GO" id="GO:0052717">
    <property type="term" value="F:tRNA-specific adenosine-34 deaminase activity"/>
    <property type="evidence" value="ECO:0007669"/>
    <property type="project" value="TreeGrafter"/>
</dbReference>
<dbReference type="InterPro" id="IPR002125">
    <property type="entry name" value="CMP_dCMP_dom"/>
</dbReference>
<dbReference type="PANTHER" id="PTHR11079">
    <property type="entry name" value="CYTOSINE DEAMINASE FAMILY MEMBER"/>
    <property type="match status" value="1"/>
</dbReference>
<dbReference type="InterPro" id="IPR016193">
    <property type="entry name" value="Cytidine_deaminase-like"/>
</dbReference>
<evidence type="ECO:0000313" key="3">
    <source>
        <dbReference type="EMBL" id="GMG30399.1"/>
    </source>
</evidence>
<dbReference type="GO" id="GO:0002100">
    <property type="term" value="P:tRNA wobble adenosine to inosine editing"/>
    <property type="evidence" value="ECO:0007669"/>
    <property type="project" value="TreeGrafter"/>
</dbReference>
<organism evidence="3 4">
    <name type="scientific">Ambrosiozyma monospora</name>
    <name type="common">Yeast</name>
    <name type="synonym">Endomycopsis monosporus</name>
    <dbReference type="NCBI Taxonomy" id="43982"/>
    <lineage>
        <taxon>Eukaryota</taxon>
        <taxon>Fungi</taxon>
        <taxon>Dikarya</taxon>
        <taxon>Ascomycota</taxon>
        <taxon>Saccharomycotina</taxon>
        <taxon>Pichiomycetes</taxon>
        <taxon>Pichiales</taxon>
        <taxon>Pichiaceae</taxon>
        <taxon>Ambrosiozyma</taxon>
    </lineage>
</organism>
<keyword evidence="4" id="KW-1185">Reference proteome</keyword>
<evidence type="ECO:0000259" key="2">
    <source>
        <dbReference type="PROSITE" id="PS51747"/>
    </source>
</evidence>